<feature type="repeat" description="ANK" evidence="3">
    <location>
        <begin position="248"/>
        <end position="280"/>
    </location>
</feature>
<dbReference type="Pfam" id="PF00023">
    <property type="entry name" value="Ank"/>
    <property type="match status" value="1"/>
</dbReference>
<feature type="compositionally biased region" description="Polar residues" evidence="4">
    <location>
        <begin position="1"/>
        <end position="11"/>
    </location>
</feature>
<dbReference type="GO" id="GO:0006357">
    <property type="term" value="P:regulation of transcription by RNA polymerase II"/>
    <property type="evidence" value="ECO:0007669"/>
    <property type="project" value="TreeGrafter"/>
</dbReference>
<protein>
    <submittedName>
        <fullName evidence="5">SFRICE_014436</fullName>
    </submittedName>
</protein>
<keyword evidence="1" id="KW-0677">Repeat</keyword>
<name>A0A2H1WLL3_SPOFR</name>
<dbReference type="GO" id="GO:0005634">
    <property type="term" value="C:nucleus"/>
    <property type="evidence" value="ECO:0007669"/>
    <property type="project" value="TreeGrafter"/>
</dbReference>
<gene>
    <name evidence="5" type="ORF">SFRICE_014436</name>
</gene>
<feature type="repeat" description="ANK" evidence="3">
    <location>
        <begin position="281"/>
        <end position="313"/>
    </location>
</feature>
<feature type="repeat" description="ANK" evidence="3">
    <location>
        <begin position="149"/>
        <end position="175"/>
    </location>
</feature>
<feature type="region of interest" description="Disordered" evidence="4">
    <location>
        <begin position="67"/>
        <end position="88"/>
    </location>
</feature>
<dbReference type="InterPro" id="IPR002110">
    <property type="entry name" value="Ankyrin_rpt"/>
</dbReference>
<dbReference type="PANTHER" id="PTHR24126">
    <property type="entry name" value="ANKYRIN REPEAT, PH AND SEC7 DOMAIN CONTAINING PROTEIN SECG-RELATED"/>
    <property type="match status" value="1"/>
</dbReference>
<evidence type="ECO:0000256" key="3">
    <source>
        <dbReference type="PROSITE-ProRule" id="PRU00023"/>
    </source>
</evidence>
<evidence type="ECO:0000256" key="1">
    <source>
        <dbReference type="ARBA" id="ARBA00022737"/>
    </source>
</evidence>
<reference evidence="5" key="1">
    <citation type="submission" date="2016-07" db="EMBL/GenBank/DDBJ databases">
        <authorList>
            <person name="Bretaudeau A."/>
        </authorList>
    </citation>
    <scope>NUCLEOTIDE SEQUENCE</scope>
    <source>
        <strain evidence="5">Rice</strain>
        <tissue evidence="5">Whole body</tissue>
    </source>
</reference>
<dbReference type="AlphaFoldDB" id="A0A2H1WLL3"/>
<organism evidence="5">
    <name type="scientific">Spodoptera frugiperda</name>
    <name type="common">Fall armyworm</name>
    <dbReference type="NCBI Taxonomy" id="7108"/>
    <lineage>
        <taxon>Eukaryota</taxon>
        <taxon>Metazoa</taxon>
        <taxon>Ecdysozoa</taxon>
        <taxon>Arthropoda</taxon>
        <taxon>Hexapoda</taxon>
        <taxon>Insecta</taxon>
        <taxon>Pterygota</taxon>
        <taxon>Neoptera</taxon>
        <taxon>Endopterygota</taxon>
        <taxon>Lepidoptera</taxon>
        <taxon>Glossata</taxon>
        <taxon>Ditrysia</taxon>
        <taxon>Noctuoidea</taxon>
        <taxon>Noctuidae</taxon>
        <taxon>Amphipyrinae</taxon>
        <taxon>Spodoptera</taxon>
    </lineage>
</organism>
<feature type="repeat" description="ANK" evidence="3">
    <location>
        <begin position="215"/>
        <end position="247"/>
    </location>
</feature>
<evidence type="ECO:0000256" key="4">
    <source>
        <dbReference type="SAM" id="MobiDB-lite"/>
    </source>
</evidence>
<proteinExistence type="predicted"/>
<dbReference type="GO" id="GO:0061629">
    <property type="term" value="F:RNA polymerase II-specific DNA-binding transcription factor binding"/>
    <property type="evidence" value="ECO:0007669"/>
    <property type="project" value="TreeGrafter"/>
</dbReference>
<feature type="region of interest" description="Disordered" evidence="4">
    <location>
        <begin position="1"/>
        <end position="23"/>
    </location>
</feature>
<dbReference type="PROSITE" id="PS50297">
    <property type="entry name" value="ANK_REP_REGION"/>
    <property type="match status" value="5"/>
</dbReference>
<evidence type="ECO:0000313" key="5">
    <source>
        <dbReference type="EMBL" id="SOQ53324.1"/>
    </source>
</evidence>
<dbReference type="Gene3D" id="1.25.40.20">
    <property type="entry name" value="Ankyrin repeat-containing domain"/>
    <property type="match status" value="3"/>
</dbReference>
<dbReference type="EMBL" id="ODYU01009124">
    <property type="protein sequence ID" value="SOQ53324.1"/>
    <property type="molecule type" value="Genomic_DNA"/>
</dbReference>
<dbReference type="SMART" id="SM00248">
    <property type="entry name" value="ANK"/>
    <property type="match status" value="9"/>
</dbReference>
<sequence>MNTDEVTTHPSIKNKWRSRFNSPKGRQKCRLRHVMPLYNVQPHFTIYVMLSLLPSTGHISRIRATTEKFSEKKTSNTAPDPGIEPDTSCPAVALATTRPTRQSLLFYTRFIKESRTDVQFHLAALRGDCDRLRQLLDTGKVHIDSRDRDGTTPLILSAAMGHTECVRELLAQGADPACSRTTGTSALFFAAQGGFLDIARLLLDSGAAIDAPSMDGGTPLFVACQCGHLPVVDELIRRGANVNACMKDKASPLFIAAQNGHEEVCRALVRAGAAVDGARADRATALWIAAQCGHQHVARLLLAAGAGVDHVRQDGATPLFKAAHKGHAAVVVELLKYKPNLGLLPNGQSALHGAAMFGQMSCVRLLARRSQLSLRNSAGLTALQAAAAARKHDVAAYLRRLQQELTQT</sequence>
<keyword evidence="2 3" id="KW-0040">ANK repeat</keyword>
<dbReference type="InterPro" id="IPR036770">
    <property type="entry name" value="Ankyrin_rpt-contain_sf"/>
</dbReference>
<evidence type="ECO:0000256" key="2">
    <source>
        <dbReference type="ARBA" id="ARBA00023043"/>
    </source>
</evidence>
<dbReference type="Pfam" id="PF12796">
    <property type="entry name" value="Ank_2"/>
    <property type="match status" value="3"/>
</dbReference>
<feature type="repeat" description="ANK" evidence="3">
    <location>
        <begin position="182"/>
        <end position="214"/>
    </location>
</feature>
<dbReference type="SUPFAM" id="SSF48403">
    <property type="entry name" value="Ankyrin repeat"/>
    <property type="match status" value="1"/>
</dbReference>
<accession>A0A2H1WLL3</accession>
<dbReference type="PROSITE" id="PS50088">
    <property type="entry name" value="ANK_REPEAT"/>
    <property type="match status" value="5"/>
</dbReference>
<dbReference type="PANTHER" id="PTHR24126:SF14">
    <property type="entry name" value="ANK_REP_REGION DOMAIN-CONTAINING PROTEIN"/>
    <property type="match status" value="1"/>
</dbReference>